<accession>A0ABD5RX32</accession>
<dbReference type="PANTHER" id="PTHR30290:SF9">
    <property type="entry name" value="OLIGOPEPTIDE-BINDING PROTEIN APPA"/>
    <property type="match status" value="1"/>
</dbReference>
<evidence type="ECO:0000256" key="4">
    <source>
        <dbReference type="SAM" id="MobiDB-lite"/>
    </source>
</evidence>
<dbReference type="NCBIfam" id="TIGR01409">
    <property type="entry name" value="TAT_signal_seq"/>
    <property type="match status" value="1"/>
</dbReference>
<gene>
    <name evidence="6" type="ORF">ACFQE1_06195</name>
</gene>
<dbReference type="EMBL" id="JBHSWU010000076">
    <property type="protein sequence ID" value="MFC6723968.1"/>
    <property type="molecule type" value="Genomic_DNA"/>
</dbReference>
<dbReference type="AlphaFoldDB" id="A0ABD5RX32"/>
<dbReference type="Proteomes" id="UP001596328">
    <property type="component" value="Unassembled WGS sequence"/>
</dbReference>
<sequence>MTDRNSVSRRRFLKSAGGAAAAVAIAGCSSQNQDGNTTGGGETTSGSGGNESGGNESTSGEGGSGEVDPDATLQYINSSVTTFDPVASTDEASNHVITNIHQTLTHYPQGTTQTESLLASDYSVSDDGLTYTFTLNDATHHNGDTVTASDVVYSWERLAASSNSRRSSFLLDVLGVEHETTTTNEDGEEVEAYEPGTLAMEATSETELEIQLASQFGSALDMIAYSSFSVIPEGIVGDIEGYDGEMEYNQFATSNPVGCGPYQLEGWEQGTSVDITRFDDYYGGDVENGGVHWQIMEEADAIWTYAMERNADAFGIPTSKYDPSKISVERTDDAGRERGTYGEVRNGATLNYSAVSELVTYYLGFNMAAVEKPVRQAFAHAADRNLIVQEVFKNRGVPAYHLTPPAIYPGGKQGYDSHVEESYPYGAQGSQLDQARQLMEDAGYSQDNRAEVTFTMYEGSSAWGDVASIMRDQLASAHINMNIESAPFATLTQRGRQGNLEVYTLGWGADYPAPDNFLQLLNPPQTITSGDEAPISYLNWTSENGDAAQQATDAWQKVLENKGPSEEAQQARNEAYVTMEEANWEDVGFLNLYHSKGESFWYDEIDYEPPGAMGSSTAMENGITKRSQ</sequence>
<name>A0ABD5RX32_9EURY</name>
<feature type="compositionally biased region" description="Gly residues" evidence="4">
    <location>
        <begin position="37"/>
        <end position="52"/>
    </location>
</feature>
<proteinExistence type="inferred from homology"/>
<dbReference type="InterPro" id="IPR006311">
    <property type="entry name" value="TAT_signal"/>
</dbReference>
<evidence type="ECO:0000313" key="6">
    <source>
        <dbReference type="EMBL" id="MFC6723968.1"/>
    </source>
</evidence>
<dbReference type="InterPro" id="IPR000914">
    <property type="entry name" value="SBP_5_dom"/>
</dbReference>
<dbReference type="Gene3D" id="3.40.190.10">
    <property type="entry name" value="Periplasmic binding protein-like II"/>
    <property type="match status" value="1"/>
</dbReference>
<evidence type="ECO:0000313" key="7">
    <source>
        <dbReference type="Proteomes" id="UP001596328"/>
    </source>
</evidence>
<keyword evidence="7" id="KW-1185">Reference proteome</keyword>
<organism evidence="6 7">
    <name type="scientific">Halobium palmae</name>
    <dbReference type="NCBI Taxonomy" id="1776492"/>
    <lineage>
        <taxon>Archaea</taxon>
        <taxon>Methanobacteriati</taxon>
        <taxon>Methanobacteriota</taxon>
        <taxon>Stenosarchaea group</taxon>
        <taxon>Halobacteria</taxon>
        <taxon>Halobacteriales</taxon>
        <taxon>Haloferacaceae</taxon>
        <taxon>Halobium</taxon>
    </lineage>
</organism>
<feature type="region of interest" description="Disordered" evidence="4">
    <location>
        <begin position="27"/>
        <end position="70"/>
    </location>
</feature>
<comment type="caution">
    <text evidence="6">The sequence shown here is derived from an EMBL/GenBank/DDBJ whole genome shotgun (WGS) entry which is preliminary data.</text>
</comment>
<dbReference type="GO" id="GO:0042597">
    <property type="term" value="C:periplasmic space"/>
    <property type="evidence" value="ECO:0007669"/>
    <property type="project" value="UniProtKB-ARBA"/>
</dbReference>
<dbReference type="Pfam" id="PF00496">
    <property type="entry name" value="SBP_bac_5"/>
    <property type="match status" value="1"/>
</dbReference>
<protein>
    <submittedName>
        <fullName evidence="6">ABC transporter substrate-binding protein</fullName>
    </submittedName>
</protein>
<keyword evidence="2" id="KW-0813">Transport</keyword>
<evidence type="ECO:0000256" key="3">
    <source>
        <dbReference type="ARBA" id="ARBA00022729"/>
    </source>
</evidence>
<evidence type="ECO:0000259" key="5">
    <source>
        <dbReference type="Pfam" id="PF00496"/>
    </source>
</evidence>
<dbReference type="InterPro" id="IPR019546">
    <property type="entry name" value="TAT_signal_bac_arc"/>
</dbReference>
<dbReference type="Gene3D" id="3.10.105.10">
    <property type="entry name" value="Dipeptide-binding Protein, Domain 3"/>
    <property type="match status" value="1"/>
</dbReference>
<evidence type="ECO:0000256" key="2">
    <source>
        <dbReference type="ARBA" id="ARBA00022448"/>
    </source>
</evidence>
<dbReference type="PROSITE" id="PS51257">
    <property type="entry name" value="PROKAR_LIPOPROTEIN"/>
    <property type="match status" value="1"/>
</dbReference>
<evidence type="ECO:0000256" key="1">
    <source>
        <dbReference type="ARBA" id="ARBA00005695"/>
    </source>
</evidence>
<dbReference type="PANTHER" id="PTHR30290">
    <property type="entry name" value="PERIPLASMIC BINDING COMPONENT OF ABC TRANSPORTER"/>
    <property type="match status" value="1"/>
</dbReference>
<dbReference type="PROSITE" id="PS51318">
    <property type="entry name" value="TAT"/>
    <property type="match status" value="1"/>
</dbReference>
<dbReference type="CDD" id="cd00995">
    <property type="entry name" value="PBP2_NikA_DppA_OppA_like"/>
    <property type="match status" value="1"/>
</dbReference>
<feature type="domain" description="Solute-binding protein family 5" evidence="5">
    <location>
        <begin position="116"/>
        <end position="524"/>
    </location>
</feature>
<comment type="similarity">
    <text evidence="1">Belongs to the bacterial solute-binding protein 5 family.</text>
</comment>
<reference evidence="6 7" key="1">
    <citation type="journal article" date="2019" name="Int. J. Syst. Evol. Microbiol.">
        <title>The Global Catalogue of Microorganisms (GCM) 10K type strain sequencing project: providing services to taxonomists for standard genome sequencing and annotation.</title>
        <authorList>
            <consortium name="The Broad Institute Genomics Platform"/>
            <consortium name="The Broad Institute Genome Sequencing Center for Infectious Disease"/>
            <person name="Wu L."/>
            <person name="Ma J."/>
        </authorList>
    </citation>
    <scope>NUCLEOTIDE SEQUENCE [LARGE SCALE GENOMIC DNA]</scope>
    <source>
        <strain evidence="6 7">NBRC 111368</strain>
    </source>
</reference>
<dbReference type="PIRSF" id="PIRSF002741">
    <property type="entry name" value="MppA"/>
    <property type="match status" value="1"/>
</dbReference>
<dbReference type="SUPFAM" id="SSF53850">
    <property type="entry name" value="Periplasmic binding protein-like II"/>
    <property type="match status" value="1"/>
</dbReference>
<dbReference type="InterPro" id="IPR030678">
    <property type="entry name" value="Peptide/Ni-bd"/>
</dbReference>
<keyword evidence="3" id="KW-0732">Signal</keyword>
<dbReference type="InterPro" id="IPR039424">
    <property type="entry name" value="SBP_5"/>
</dbReference>